<keyword evidence="2 4" id="KW-0479">Metal-binding</keyword>
<keyword evidence="7" id="KW-1185">Reference proteome</keyword>
<evidence type="ECO:0000259" key="5">
    <source>
        <dbReference type="PROSITE" id="PS51007"/>
    </source>
</evidence>
<dbReference type="GO" id="GO:0020037">
    <property type="term" value="F:heme binding"/>
    <property type="evidence" value="ECO:0007669"/>
    <property type="project" value="InterPro"/>
</dbReference>
<dbReference type="Pfam" id="PF13442">
    <property type="entry name" value="Cytochrome_CBB3"/>
    <property type="match status" value="1"/>
</dbReference>
<sequence length="124" mass="13346">MTAETPPRLSGIEEVVMKRKIGPMLAIGALTCAAPLLAGQKLGEVQPLRTPEKIYATTCGYCHGRNVGPIILGRVLPADTVKYIVRHGQNGMPAFRPTEIKPSELDALATWIEKSTARSGEHGQ</sequence>
<evidence type="ECO:0000313" key="6">
    <source>
        <dbReference type="EMBL" id="MBB3861589.1"/>
    </source>
</evidence>
<dbReference type="RefSeq" id="WP_343057223.1">
    <property type="nucleotide sequence ID" value="NZ_JACICY010000007.1"/>
</dbReference>
<dbReference type="InterPro" id="IPR009056">
    <property type="entry name" value="Cyt_c-like_dom"/>
</dbReference>
<feature type="domain" description="Cytochrome c" evidence="5">
    <location>
        <begin position="46"/>
        <end position="116"/>
    </location>
</feature>
<reference evidence="6 7" key="1">
    <citation type="submission" date="2020-08" db="EMBL/GenBank/DDBJ databases">
        <title>Genomic Encyclopedia of Type Strains, Phase IV (KMG-IV): sequencing the most valuable type-strain genomes for metagenomic binning, comparative biology and taxonomic classification.</title>
        <authorList>
            <person name="Goeker M."/>
        </authorList>
    </citation>
    <scope>NUCLEOTIDE SEQUENCE [LARGE SCALE GENOMIC DNA]</scope>
    <source>
        <strain evidence="6 7">DSM 14552</strain>
    </source>
</reference>
<dbReference type="EMBL" id="JACICY010000007">
    <property type="protein sequence ID" value="MBB3861589.1"/>
    <property type="molecule type" value="Genomic_DNA"/>
</dbReference>
<gene>
    <name evidence="6" type="ORF">GGQ88_002877</name>
</gene>
<evidence type="ECO:0000256" key="3">
    <source>
        <dbReference type="ARBA" id="ARBA00023004"/>
    </source>
</evidence>
<organism evidence="6 7">
    <name type="scientific">Novosphingobium hassiacum</name>
    <dbReference type="NCBI Taxonomy" id="173676"/>
    <lineage>
        <taxon>Bacteria</taxon>
        <taxon>Pseudomonadati</taxon>
        <taxon>Pseudomonadota</taxon>
        <taxon>Alphaproteobacteria</taxon>
        <taxon>Sphingomonadales</taxon>
        <taxon>Sphingomonadaceae</taxon>
        <taxon>Novosphingobium</taxon>
    </lineage>
</organism>
<keyword evidence="1 4" id="KW-0349">Heme</keyword>
<protein>
    <submittedName>
        <fullName evidence="6">Mono/diheme cytochrome c family protein</fullName>
    </submittedName>
</protein>
<dbReference type="PROSITE" id="PS51007">
    <property type="entry name" value="CYTC"/>
    <property type="match status" value="1"/>
</dbReference>
<evidence type="ECO:0000256" key="2">
    <source>
        <dbReference type="ARBA" id="ARBA00022723"/>
    </source>
</evidence>
<evidence type="ECO:0000256" key="4">
    <source>
        <dbReference type="PROSITE-ProRule" id="PRU00433"/>
    </source>
</evidence>
<evidence type="ECO:0000256" key="1">
    <source>
        <dbReference type="ARBA" id="ARBA00022617"/>
    </source>
</evidence>
<evidence type="ECO:0000313" key="7">
    <source>
        <dbReference type="Proteomes" id="UP000562395"/>
    </source>
</evidence>
<dbReference type="GO" id="GO:0046872">
    <property type="term" value="F:metal ion binding"/>
    <property type="evidence" value="ECO:0007669"/>
    <property type="project" value="UniProtKB-KW"/>
</dbReference>
<dbReference type="GO" id="GO:0009055">
    <property type="term" value="F:electron transfer activity"/>
    <property type="evidence" value="ECO:0007669"/>
    <property type="project" value="InterPro"/>
</dbReference>
<dbReference type="InterPro" id="IPR036909">
    <property type="entry name" value="Cyt_c-like_dom_sf"/>
</dbReference>
<proteinExistence type="predicted"/>
<comment type="caution">
    <text evidence="6">The sequence shown here is derived from an EMBL/GenBank/DDBJ whole genome shotgun (WGS) entry which is preliminary data.</text>
</comment>
<dbReference type="AlphaFoldDB" id="A0A7W6EX86"/>
<dbReference type="Proteomes" id="UP000562395">
    <property type="component" value="Unassembled WGS sequence"/>
</dbReference>
<accession>A0A7W6EX86</accession>
<dbReference type="SUPFAM" id="SSF46626">
    <property type="entry name" value="Cytochrome c"/>
    <property type="match status" value="1"/>
</dbReference>
<dbReference type="Gene3D" id="1.10.760.10">
    <property type="entry name" value="Cytochrome c-like domain"/>
    <property type="match status" value="1"/>
</dbReference>
<keyword evidence="3 4" id="KW-0408">Iron</keyword>
<name>A0A7W6EX86_9SPHN</name>